<dbReference type="Proteomes" id="UP000037020">
    <property type="component" value="Unassembled WGS sequence"/>
</dbReference>
<dbReference type="Pfam" id="PF12680">
    <property type="entry name" value="SnoaL_2"/>
    <property type="match status" value="1"/>
</dbReference>
<evidence type="ECO:0000259" key="1">
    <source>
        <dbReference type="Pfam" id="PF12680"/>
    </source>
</evidence>
<gene>
    <name evidence="2" type="ORF">ADK38_16345</name>
</gene>
<sequence>MGELAVQCLRHLEACDFESMRAMCTESATVWHNDGKGNQTIDEKIAQLKPLADTVGSLRFDITRQFQGEHEVLQQQVLRLTMPDGSRSEVHAAMYFRFDGDLIDRMEEYAYEMGPA</sequence>
<dbReference type="InterPro" id="IPR032710">
    <property type="entry name" value="NTF2-like_dom_sf"/>
</dbReference>
<dbReference type="Gene3D" id="3.10.450.50">
    <property type="match status" value="1"/>
</dbReference>
<comment type="caution">
    <text evidence="2">The sequence shown here is derived from an EMBL/GenBank/DDBJ whole genome shotgun (WGS) entry which is preliminary data.</text>
</comment>
<protein>
    <recommendedName>
        <fullName evidence="1">SnoaL-like domain-containing protein</fullName>
    </recommendedName>
</protein>
<proteinExistence type="predicted"/>
<feature type="domain" description="SnoaL-like" evidence="1">
    <location>
        <begin position="9"/>
        <end position="105"/>
    </location>
</feature>
<keyword evidence="3" id="KW-1185">Reference proteome</keyword>
<evidence type="ECO:0000313" key="3">
    <source>
        <dbReference type="Proteomes" id="UP000037020"/>
    </source>
</evidence>
<dbReference type="SUPFAM" id="SSF54427">
    <property type="entry name" value="NTF2-like"/>
    <property type="match status" value="1"/>
</dbReference>
<accession>A0ABR5J6T9</accession>
<name>A0ABR5J6T9_9ACTN</name>
<dbReference type="InterPro" id="IPR037401">
    <property type="entry name" value="SnoaL-like"/>
</dbReference>
<dbReference type="EMBL" id="LGUT01001377">
    <property type="protein sequence ID" value="KOG89061.1"/>
    <property type="molecule type" value="Genomic_DNA"/>
</dbReference>
<organism evidence="2 3">
    <name type="scientific">Streptomyces varsoviensis</name>
    <dbReference type="NCBI Taxonomy" id="67373"/>
    <lineage>
        <taxon>Bacteria</taxon>
        <taxon>Bacillati</taxon>
        <taxon>Actinomycetota</taxon>
        <taxon>Actinomycetes</taxon>
        <taxon>Kitasatosporales</taxon>
        <taxon>Streptomycetaceae</taxon>
        <taxon>Streptomyces</taxon>
    </lineage>
</organism>
<evidence type="ECO:0000313" key="2">
    <source>
        <dbReference type="EMBL" id="KOG89061.1"/>
    </source>
</evidence>
<reference evidence="2 3" key="1">
    <citation type="submission" date="2015-07" db="EMBL/GenBank/DDBJ databases">
        <authorList>
            <person name="Ju K.-S."/>
            <person name="Doroghazi J.R."/>
            <person name="Metcalf W.W."/>
        </authorList>
    </citation>
    <scope>NUCLEOTIDE SEQUENCE [LARGE SCALE GENOMIC DNA]</scope>
    <source>
        <strain evidence="2 3">NRRL B-3589</strain>
    </source>
</reference>